<dbReference type="PROSITE" id="PS52016">
    <property type="entry name" value="TONB_DEPENDENT_REC_3"/>
    <property type="match status" value="1"/>
</dbReference>
<comment type="caution">
    <text evidence="16">The sequence shown here is derived from an EMBL/GenBank/DDBJ whole genome shotgun (WGS) entry which is preliminary data.</text>
</comment>
<evidence type="ECO:0000256" key="6">
    <source>
        <dbReference type="ARBA" id="ARBA00023004"/>
    </source>
</evidence>
<protein>
    <submittedName>
        <fullName evidence="16">TonB-dependent receptor</fullName>
    </submittedName>
</protein>
<proteinExistence type="inferred from homology"/>
<accession>A0ABW3T2F5</accession>
<evidence type="ECO:0000256" key="11">
    <source>
        <dbReference type="PROSITE-ProRule" id="PRU01360"/>
    </source>
</evidence>
<dbReference type="InterPro" id="IPR039426">
    <property type="entry name" value="TonB-dep_rcpt-like"/>
</dbReference>
<evidence type="ECO:0000256" key="8">
    <source>
        <dbReference type="ARBA" id="ARBA00023077"/>
    </source>
</evidence>
<dbReference type="Gene3D" id="2.40.170.20">
    <property type="entry name" value="TonB-dependent receptor, beta-barrel domain"/>
    <property type="match status" value="1"/>
</dbReference>
<keyword evidence="3 11" id="KW-1134">Transmembrane beta strand</keyword>
<reference evidence="17" key="1">
    <citation type="journal article" date="2019" name="Int. J. Syst. Evol. Microbiol.">
        <title>The Global Catalogue of Microorganisms (GCM) 10K type strain sequencing project: providing services to taxonomists for standard genome sequencing and annotation.</title>
        <authorList>
            <consortium name="The Broad Institute Genomics Platform"/>
            <consortium name="The Broad Institute Genome Sequencing Center for Infectious Disease"/>
            <person name="Wu L."/>
            <person name="Ma J."/>
        </authorList>
    </citation>
    <scope>NUCLEOTIDE SEQUENCE [LARGE SCALE GENOMIC DNA]</scope>
    <source>
        <strain evidence="17">CCUG 55074</strain>
    </source>
</reference>
<dbReference type="PANTHER" id="PTHR32552:SF81">
    <property type="entry name" value="TONB-DEPENDENT OUTER MEMBRANE RECEPTOR"/>
    <property type="match status" value="1"/>
</dbReference>
<evidence type="ECO:0000256" key="2">
    <source>
        <dbReference type="ARBA" id="ARBA00022448"/>
    </source>
</evidence>
<organism evidence="16 17">
    <name type="scientific">Phenylobacterium conjunctum</name>
    <dbReference type="NCBI Taxonomy" id="1298959"/>
    <lineage>
        <taxon>Bacteria</taxon>
        <taxon>Pseudomonadati</taxon>
        <taxon>Pseudomonadota</taxon>
        <taxon>Alphaproteobacteria</taxon>
        <taxon>Caulobacterales</taxon>
        <taxon>Caulobacteraceae</taxon>
        <taxon>Phenylobacterium</taxon>
    </lineage>
</organism>
<comment type="subcellular location">
    <subcellularLocation>
        <location evidence="1 11">Cell outer membrane</location>
        <topology evidence="1 11">Multi-pass membrane protein</topology>
    </subcellularLocation>
</comment>
<sequence length="797" mass="84027">MARFGWSGAALGVALAVSAPARAAETGYALDIPAQPLRSAMVQLALQAGVSVSTGQAAACGPVRQRLVGRFSLSEAVSRLVAGTGCSYRLVDARAVEILAAPVRPPTPVRPAPVSAPPREVSELVVVATGRPTPADRLAYPVSALSAATLEAQGVRDAADVAQLTSGMMVTNLGSGRDKIILRGLSDGPLTGHSQSMVGGYLDDVRVSYNAPDPDLKLVDVAQVEVLRGPQGALYGSGSLGGVVHLVTGQPDPGGIAGWLSASRAWTRGGAASSTFEGMANLPLLSGRGAARLLIWREDQGGYIDDVGLGVGDANRTVRQGLRLSAGLDLNADWRLTGGWVSQAINAQDTQYATPALGAYRRANRLREPHDNDFAMAHLGLRGRTDWGEARLSLAWLRHELASRYDASAAPPMATAAGPVAFDDDNFVRGLIAEASLSSPADARVQWLAGLFLARNRQDLDDDLVHEGLGALLLDETRRDRLDEVALYGQAAWPVTQRATLTLGGRLFRADNRIDSSVASAGGTARFSGRVTRTGFAPKVVLAYDLASGVLVYAQAAEGYRSGGANTTGAPDQVFSGPNGVQPYRLYQGDELWSFELGARARLLDDRLAIRAAVFQADWRNIQSDALLPSGLPFTANIGDGRNRGLEVEASYRSGSLWLKADAIFNAPELSRANPGFPARSDLALAGAPEVSGSVSAHYGLPLAQGRSLELDGRLAYVGGSRLTFDAKTAPAMGDYVTGRLAVSLVDPRWRLSVAVDNPGDSAGDTFAYGNPFTLRTERQSTPLRPRTFSIGLKVSY</sequence>
<dbReference type="PANTHER" id="PTHR32552">
    <property type="entry name" value="FERRICHROME IRON RECEPTOR-RELATED"/>
    <property type="match status" value="1"/>
</dbReference>
<keyword evidence="4" id="KW-0410">Iron transport</keyword>
<evidence type="ECO:0000313" key="17">
    <source>
        <dbReference type="Proteomes" id="UP001597216"/>
    </source>
</evidence>
<feature type="domain" description="TonB-dependent receptor plug" evidence="15">
    <location>
        <begin position="138"/>
        <end position="243"/>
    </location>
</feature>
<keyword evidence="13" id="KW-0732">Signal</keyword>
<feature type="domain" description="TonB-dependent receptor-like beta-barrel" evidence="14">
    <location>
        <begin position="321"/>
        <end position="758"/>
    </location>
</feature>
<keyword evidence="6" id="KW-0408">Iron</keyword>
<dbReference type="InterPro" id="IPR036942">
    <property type="entry name" value="Beta-barrel_TonB_sf"/>
</dbReference>
<evidence type="ECO:0000259" key="15">
    <source>
        <dbReference type="Pfam" id="PF07715"/>
    </source>
</evidence>
<evidence type="ECO:0000256" key="12">
    <source>
        <dbReference type="RuleBase" id="RU003357"/>
    </source>
</evidence>
<evidence type="ECO:0000256" key="7">
    <source>
        <dbReference type="ARBA" id="ARBA00023065"/>
    </source>
</evidence>
<evidence type="ECO:0000256" key="1">
    <source>
        <dbReference type="ARBA" id="ARBA00004571"/>
    </source>
</evidence>
<dbReference type="Pfam" id="PF07715">
    <property type="entry name" value="Plug"/>
    <property type="match status" value="1"/>
</dbReference>
<keyword evidence="5 11" id="KW-0812">Transmembrane</keyword>
<gene>
    <name evidence="16" type="ORF">ACFQ27_11345</name>
</gene>
<comment type="similarity">
    <text evidence="11 12">Belongs to the TonB-dependent receptor family.</text>
</comment>
<keyword evidence="10 11" id="KW-0998">Cell outer membrane</keyword>
<dbReference type="Pfam" id="PF00593">
    <property type="entry name" value="TonB_dep_Rec_b-barrel"/>
    <property type="match status" value="1"/>
</dbReference>
<feature type="chain" id="PRO_5045654558" evidence="13">
    <location>
        <begin position="24"/>
        <end position="797"/>
    </location>
</feature>
<keyword evidence="8 12" id="KW-0798">TonB box</keyword>
<evidence type="ECO:0000256" key="3">
    <source>
        <dbReference type="ARBA" id="ARBA00022452"/>
    </source>
</evidence>
<evidence type="ECO:0000256" key="10">
    <source>
        <dbReference type="ARBA" id="ARBA00023237"/>
    </source>
</evidence>
<keyword evidence="2 11" id="KW-0813">Transport</keyword>
<evidence type="ECO:0000259" key="14">
    <source>
        <dbReference type="Pfam" id="PF00593"/>
    </source>
</evidence>
<evidence type="ECO:0000313" key="16">
    <source>
        <dbReference type="EMBL" id="MFD1191175.1"/>
    </source>
</evidence>
<evidence type="ECO:0000256" key="4">
    <source>
        <dbReference type="ARBA" id="ARBA00022496"/>
    </source>
</evidence>
<evidence type="ECO:0000256" key="5">
    <source>
        <dbReference type="ARBA" id="ARBA00022692"/>
    </source>
</evidence>
<keyword evidence="16" id="KW-0675">Receptor</keyword>
<evidence type="ECO:0000256" key="13">
    <source>
        <dbReference type="SAM" id="SignalP"/>
    </source>
</evidence>
<dbReference type="InterPro" id="IPR012910">
    <property type="entry name" value="Plug_dom"/>
</dbReference>
<evidence type="ECO:0000256" key="9">
    <source>
        <dbReference type="ARBA" id="ARBA00023136"/>
    </source>
</evidence>
<dbReference type="Gene3D" id="3.55.50.30">
    <property type="match status" value="1"/>
</dbReference>
<keyword evidence="9 11" id="KW-0472">Membrane</keyword>
<dbReference type="Proteomes" id="UP001597216">
    <property type="component" value="Unassembled WGS sequence"/>
</dbReference>
<dbReference type="EMBL" id="JBHTLQ010000022">
    <property type="protein sequence ID" value="MFD1191175.1"/>
    <property type="molecule type" value="Genomic_DNA"/>
</dbReference>
<keyword evidence="17" id="KW-1185">Reference proteome</keyword>
<dbReference type="RefSeq" id="WP_377353661.1">
    <property type="nucleotide sequence ID" value="NZ_JBHTLQ010000022.1"/>
</dbReference>
<dbReference type="InterPro" id="IPR000531">
    <property type="entry name" value="Beta-barrel_TonB"/>
</dbReference>
<keyword evidence="7" id="KW-0406">Ion transport</keyword>
<name>A0ABW3T2F5_9CAUL</name>
<dbReference type="SUPFAM" id="SSF56935">
    <property type="entry name" value="Porins"/>
    <property type="match status" value="1"/>
</dbReference>
<feature type="signal peptide" evidence="13">
    <location>
        <begin position="1"/>
        <end position="23"/>
    </location>
</feature>